<dbReference type="InterPro" id="IPR052270">
    <property type="entry name" value="CACF_protein"/>
</dbReference>
<dbReference type="EMBL" id="JAFDVH010000004">
    <property type="protein sequence ID" value="KAG7481087.1"/>
    <property type="molecule type" value="Genomic_DNA"/>
</dbReference>
<evidence type="ECO:0000256" key="2">
    <source>
        <dbReference type="SAM" id="MobiDB-lite"/>
    </source>
</evidence>
<reference evidence="3" key="1">
    <citation type="submission" date="2021-01" db="EMBL/GenBank/DDBJ databases">
        <authorList>
            <person name="Zahm M."/>
            <person name="Roques C."/>
            <person name="Cabau C."/>
            <person name="Klopp C."/>
            <person name="Donnadieu C."/>
            <person name="Jouanno E."/>
            <person name="Lampietro C."/>
            <person name="Louis A."/>
            <person name="Herpin A."/>
            <person name="Echchiki A."/>
            <person name="Berthelot C."/>
            <person name="Parey E."/>
            <person name="Roest-Crollius H."/>
            <person name="Braasch I."/>
            <person name="Postlethwait J."/>
            <person name="Bobe J."/>
            <person name="Montfort J."/>
            <person name="Bouchez O."/>
            <person name="Begum T."/>
            <person name="Mejri S."/>
            <person name="Adams A."/>
            <person name="Chen W.-J."/>
            <person name="Guiguen Y."/>
        </authorList>
    </citation>
    <scope>NUCLEOTIDE SEQUENCE</scope>
    <source>
        <strain evidence="3">YG-15Mar2019-1</strain>
        <tissue evidence="3">Brain</tissue>
    </source>
</reference>
<organism evidence="3 4">
    <name type="scientific">Megalops atlanticus</name>
    <name type="common">Tarpon</name>
    <name type="synonym">Clupea gigantea</name>
    <dbReference type="NCBI Taxonomy" id="7932"/>
    <lineage>
        <taxon>Eukaryota</taxon>
        <taxon>Metazoa</taxon>
        <taxon>Chordata</taxon>
        <taxon>Craniata</taxon>
        <taxon>Vertebrata</taxon>
        <taxon>Euteleostomi</taxon>
        <taxon>Actinopterygii</taxon>
        <taxon>Neopterygii</taxon>
        <taxon>Teleostei</taxon>
        <taxon>Elopiformes</taxon>
        <taxon>Megalopidae</taxon>
        <taxon>Megalops</taxon>
    </lineage>
</organism>
<dbReference type="Proteomes" id="UP001046870">
    <property type="component" value="Chromosome 4"/>
</dbReference>
<accession>A0A9D3Q8Z5</accession>
<evidence type="ECO:0008006" key="5">
    <source>
        <dbReference type="Google" id="ProtNLM"/>
    </source>
</evidence>
<dbReference type="AlphaFoldDB" id="A0A9D3Q8Z5"/>
<name>A0A9D3Q8Z5_MEGAT</name>
<proteinExistence type="predicted"/>
<feature type="compositionally biased region" description="Basic and acidic residues" evidence="2">
    <location>
        <begin position="938"/>
        <end position="947"/>
    </location>
</feature>
<keyword evidence="1" id="KW-0175">Coiled coil</keyword>
<feature type="coiled-coil region" evidence="1">
    <location>
        <begin position="1153"/>
        <end position="1187"/>
    </location>
</feature>
<dbReference type="PANTHER" id="PTHR22028:SF4">
    <property type="entry name" value="PROTEIN SFI1 HOMOLOG"/>
    <property type="match status" value="1"/>
</dbReference>
<sequence>MRSAAASFRNQRHMDQGNRKSSAGKAVPRDSHACRVPTRRGENTLGSICKRGGKLKQRRLRHLAQKFLYLWIQKTFGRVHPSKARLHHRRRVLRKALDGWKEEWWVSRREWTLSVRADYHYRYHLYNRAFLSWQAYVLMQREQKKNLNKAACYADGRCLQLAWESWLMYLEMQRVKQRMQMSSQEQRKKAALRWAWTLWRDCLELKNEQRLMDEHALQHWALALQNKAWLQWRAMFLQTCSKREEEARIKLYYSHGLQRRVLHAWTSYLQHRQVRREQKVISEHAWHLLVVRRWWCRWRFVYLQRQNERDKLLVADSMAQRNIKVQALHHWMGYVNQCLQRAGRDQFAQEHYKQHLLNMGLRLLVLNVTQKKARRVDNNVALQQYQHSVIVRYWSYWKQRLEEIEEMDQQLQKEKALAHYSTTLMRSSLRWWREHLTEHKISREMELRADRWFAERTLQQCLSTWVEFVAQQQRNRERKRKASVHVSLAMQTYSLVFYTWLARSVEQREQRLAERMAVLHNDRSTLLRTWVHWHSRAHWEREEKEKHKAAEKLYLHTLVQRTLLVWRGNVALIRSGREREKQAMRHGHLLCVRRAFSGWREFIQHQREKTRIQGRVDCYYQHKLLIRTLDGWKRYHHRVRLANHIAEGREREHHRRLLRKVLCKWRVNAAVSMGQKIKQNRATTHYQRTLLSKVLLLWREVTVHRVYSHHQQEQTVKRAQAHLQRVKLQQTFKQWRERSREVSEERLGMEKARRNHHSVLLRSILRAWHLQHCQHQTKQAMKGQADWFQQRRICLHYFNFWKRQLILRRNDAEHTDVALWHWSVSLQAKVMEAWRGWITERRQMRDRLVHAAQFHRDQLLREGVAHILTYTADMGSFRVSLALQTQEQSTRRLQSVVRHCAMRWKQQALCKPGGCRSRHHKKSAISRLPVPDSASESTSKDISRGHALEQGPTDCTSNQWVFVRASSLQPRIPDHLLNSLDTEMAPRSTHSSTQLLLSRPICTSDRHGKGQASPIDQPLFQTTSTIQETPPVGQTGCWHEPPDQELLPPSSFMTTGATTHKSQWEVDQPNKKFNNSQPPVPTGGVCEEGNKDKVEEMGMNLMDPQPSPYSTFDLTKVLLRVRQEMHRFQQEKQQLQSWRKLAEVLRSWLQTNANLAETECLTTRLELEELEAQISRLAKQLEEEKPVMRQYATMINSISSKLRDTDL</sequence>
<dbReference type="PANTHER" id="PTHR22028">
    <property type="entry name" value="SFI1 SPINDLE BODY DOMAIN-CONTAINING PROTEIN-RELATED"/>
    <property type="match status" value="1"/>
</dbReference>
<feature type="region of interest" description="Disordered" evidence="2">
    <location>
        <begin position="1"/>
        <end position="37"/>
    </location>
</feature>
<gene>
    <name evidence="3" type="ORF">MATL_G00063090</name>
</gene>
<evidence type="ECO:0000313" key="4">
    <source>
        <dbReference type="Proteomes" id="UP001046870"/>
    </source>
</evidence>
<comment type="caution">
    <text evidence="3">The sequence shown here is derived from an EMBL/GenBank/DDBJ whole genome shotgun (WGS) entry which is preliminary data.</text>
</comment>
<evidence type="ECO:0000313" key="3">
    <source>
        <dbReference type="EMBL" id="KAG7481087.1"/>
    </source>
</evidence>
<dbReference type="OrthoDB" id="195843at2759"/>
<keyword evidence="4" id="KW-1185">Reference proteome</keyword>
<feature type="region of interest" description="Disordered" evidence="2">
    <location>
        <begin position="912"/>
        <end position="951"/>
    </location>
</feature>
<evidence type="ECO:0000256" key="1">
    <source>
        <dbReference type="SAM" id="Coils"/>
    </source>
</evidence>
<protein>
    <recommendedName>
        <fullName evidence="5">Protein SFI1 homolog</fullName>
    </recommendedName>
</protein>
<dbReference type="GO" id="GO:0019902">
    <property type="term" value="F:phosphatase binding"/>
    <property type="evidence" value="ECO:0007669"/>
    <property type="project" value="TreeGrafter"/>
</dbReference>